<keyword evidence="2" id="KW-1185">Reference proteome</keyword>
<reference evidence="1" key="1">
    <citation type="submission" date="2020-10" db="EMBL/GenBank/DDBJ databases">
        <title>Sequencing the genomes of 1000 actinobacteria strains.</title>
        <authorList>
            <person name="Klenk H.-P."/>
        </authorList>
    </citation>
    <scope>NUCLEOTIDE SEQUENCE</scope>
    <source>
        <strain evidence="1">DSM 46832</strain>
    </source>
</reference>
<comment type="caution">
    <text evidence="1">The sequence shown here is derived from an EMBL/GenBank/DDBJ whole genome shotgun (WGS) entry which is preliminary data.</text>
</comment>
<dbReference type="Proteomes" id="UP000649753">
    <property type="component" value="Unassembled WGS sequence"/>
</dbReference>
<evidence type="ECO:0000313" key="2">
    <source>
        <dbReference type="Proteomes" id="UP000649753"/>
    </source>
</evidence>
<name>A0A927R7R4_9ACTN</name>
<accession>A0A927R7R4</accession>
<sequence>MAHPQPAAPLGGAYERQTPLPAKIGAPIVTTGITDAGFEGTNRVSKTVARDAYGCRNPGNQRLRIRTATTRCHRGHLNPAQLRRTTIPAA</sequence>
<evidence type="ECO:0000313" key="1">
    <source>
        <dbReference type="EMBL" id="MBE1489719.1"/>
    </source>
</evidence>
<organism evidence="1 2">
    <name type="scientific">Plantactinospora soyae</name>
    <dbReference type="NCBI Taxonomy" id="1544732"/>
    <lineage>
        <taxon>Bacteria</taxon>
        <taxon>Bacillati</taxon>
        <taxon>Actinomycetota</taxon>
        <taxon>Actinomycetes</taxon>
        <taxon>Micromonosporales</taxon>
        <taxon>Micromonosporaceae</taxon>
        <taxon>Plantactinospora</taxon>
    </lineage>
</organism>
<protein>
    <submittedName>
        <fullName evidence="1">Uncharacterized protein</fullName>
    </submittedName>
</protein>
<gene>
    <name evidence="1" type="ORF">H4W31_005357</name>
</gene>
<dbReference type="EMBL" id="JADBEB010000001">
    <property type="protein sequence ID" value="MBE1489719.1"/>
    <property type="molecule type" value="Genomic_DNA"/>
</dbReference>
<dbReference type="AlphaFoldDB" id="A0A927R7R4"/>
<proteinExistence type="predicted"/>